<dbReference type="PROSITE" id="PS00463">
    <property type="entry name" value="ZN2_CY6_FUNGAL_1"/>
    <property type="match status" value="1"/>
</dbReference>
<dbReference type="GO" id="GO:0005634">
    <property type="term" value="C:nucleus"/>
    <property type="evidence" value="ECO:0007669"/>
    <property type="project" value="UniProtKB-SubCell"/>
</dbReference>
<dbReference type="GO" id="GO:0045944">
    <property type="term" value="P:positive regulation of transcription by RNA polymerase II"/>
    <property type="evidence" value="ECO:0007669"/>
    <property type="project" value="TreeGrafter"/>
</dbReference>
<dbReference type="GO" id="GO:0008270">
    <property type="term" value="F:zinc ion binding"/>
    <property type="evidence" value="ECO:0007669"/>
    <property type="project" value="InterPro"/>
</dbReference>
<evidence type="ECO:0000256" key="5">
    <source>
        <dbReference type="ARBA" id="ARBA00023242"/>
    </source>
</evidence>
<dbReference type="AlphaFoldDB" id="A0A167RP27"/>
<feature type="region of interest" description="Disordered" evidence="6">
    <location>
        <begin position="124"/>
        <end position="154"/>
    </location>
</feature>
<evidence type="ECO:0000256" key="1">
    <source>
        <dbReference type="ARBA" id="ARBA00004123"/>
    </source>
</evidence>
<evidence type="ECO:0000256" key="2">
    <source>
        <dbReference type="ARBA" id="ARBA00023015"/>
    </source>
</evidence>
<dbReference type="PANTHER" id="PTHR37534:SF49">
    <property type="entry name" value="LYSINE BIOSYNTHESIS REGULATORY PROTEIN LYS14"/>
    <property type="match status" value="1"/>
</dbReference>
<dbReference type="PROSITE" id="PS50048">
    <property type="entry name" value="ZN2_CY6_FUNGAL_2"/>
    <property type="match status" value="1"/>
</dbReference>
<evidence type="ECO:0000256" key="6">
    <source>
        <dbReference type="SAM" id="MobiDB-lite"/>
    </source>
</evidence>
<dbReference type="Gene3D" id="4.10.240.10">
    <property type="entry name" value="Zn(2)-C6 fungal-type DNA-binding domain"/>
    <property type="match status" value="1"/>
</dbReference>
<dbReference type="InterPro" id="IPR021858">
    <property type="entry name" value="Fun_TF"/>
</dbReference>
<dbReference type="EMBL" id="CM002800">
    <property type="protein sequence ID" value="KZN86249.1"/>
    <property type="molecule type" value="Genomic_DNA"/>
</dbReference>
<dbReference type="CDD" id="cd00067">
    <property type="entry name" value="GAL4"/>
    <property type="match status" value="1"/>
</dbReference>
<sequence>MSPPPLVAREDTRRRPYGPRSRNGCLTCKRRKVRCNERRPLCYHCQRLNLECDWKVNEPQRHPSLQNDPVSLKSNVALEVNQLSPSPFLFDFHPMPAPTEGFHMFQNVYFPDFGDFTALGNTYQQARSSDADSPSSSLPPRQSSQHSPVANPEVQTSLHLHLPPILDPVENGPRCASARELLENMATSSQMLRSSIAAFEAIQSGSGGGPAGYQQHYENAATELSQRFGESAGDVIISDNELRYVLATIFFLTYINFLTSRLDLAYLNLAKAHNALQASQRSGLGSTELRIISWIRLLDARAASAGGEGVLVNDTSGIYTSPQGSSYPSSTPQSIGSASNPGAHEVIYDLLCQPGITFFQEVQTITGRITRIAHNHRSRGSVEDETEVMAIAADILADLSSLYDRRPPLTDHAVAGNIGSDTLAEPLASTIVRSFQTYLANFYACYIHLHRVAHRHLVRSKAAVTALCKIKEIVHRMVNNNESIPVNMLWPLFLWGTEEDDSDEFQWILQTIRGLQHVFTNANMTADVLQETQRRQREGGKRVDIRSVCLELFYTTFAIV</sequence>
<keyword evidence="4" id="KW-0804">Transcription</keyword>
<feature type="domain" description="Zn(2)-C6 fungal-type" evidence="7">
    <location>
        <begin position="24"/>
        <end position="54"/>
    </location>
</feature>
<name>A0A167RP27_PENCH</name>
<comment type="subcellular location">
    <subcellularLocation>
        <location evidence="1">Nucleus</location>
    </subcellularLocation>
</comment>
<protein>
    <submittedName>
        <fullName evidence="8">Sterol uptake control protein</fullName>
    </submittedName>
</protein>
<reference evidence="8" key="1">
    <citation type="journal article" date="2014" name="Genome Announc.">
        <title>Complete sequencing and chromosome-scale genome assembly of the industrial progenitor strain P2niaD18 from the penicillin producer Penicillium chrysogenum.</title>
        <authorList>
            <person name="Specht T."/>
            <person name="Dahlmann T.A."/>
            <person name="Zadra I."/>
            <person name="Kurnsteiner H."/>
            <person name="Kuck U."/>
        </authorList>
    </citation>
    <scope>NUCLEOTIDE SEQUENCE [LARGE SCALE GENOMIC DNA]</scope>
    <source>
        <strain evidence="8">P2niaD18</strain>
    </source>
</reference>
<proteinExistence type="predicted"/>
<gene>
    <name evidence="8" type="ORF">EN45_104570</name>
</gene>
<keyword evidence="3" id="KW-0238">DNA-binding</keyword>
<evidence type="ECO:0000259" key="7">
    <source>
        <dbReference type="PROSITE" id="PS50048"/>
    </source>
</evidence>
<evidence type="ECO:0000256" key="4">
    <source>
        <dbReference type="ARBA" id="ARBA00023163"/>
    </source>
</evidence>
<keyword evidence="2" id="KW-0805">Transcription regulation</keyword>
<keyword evidence="5" id="KW-0539">Nucleus</keyword>
<dbReference type="InterPro" id="IPR001138">
    <property type="entry name" value="Zn2Cys6_DnaBD"/>
</dbReference>
<dbReference type="Pfam" id="PF11951">
    <property type="entry name" value="Fungal_trans_2"/>
    <property type="match status" value="1"/>
</dbReference>
<accession>A0A167RP27</accession>
<dbReference type="GO" id="GO:0000976">
    <property type="term" value="F:transcription cis-regulatory region binding"/>
    <property type="evidence" value="ECO:0007669"/>
    <property type="project" value="TreeGrafter"/>
</dbReference>
<dbReference type="InterPro" id="IPR036864">
    <property type="entry name" value="Zn2-C6_fun-type_DNA-bd_sf"/>
</dbReference>
<dbReference type="PANTHER" id="PTHR37534">
    <property type="entry name" value="TRANSCRIPTIONAL ACTIVATOR PROTEIN UGA3"/>
    <property type="match status" value="1"/>
</dbReference>
<dbReference type="SMART" id="SM00066">
    <property type="entry name" value="GAL4"/>
    <property type="match status" value="1"/>
</dbReference>
<dbReference type="Proteomes" id="UP000076449">
    <property type="component" value="Chromosome III"/>
</dbReference>
<dbReference type="Pfam" id="PF00172">
    <property type="entry name" value="Zn_clus"/>
    <property type="match status" value="1"/>
</dbReference>
<dbReference type="GO" id="GO:0000981">
    <property type="term" value="F:DNA-binding transcription factor activity, RNA polymerase II-specific"/>
    <property type="evidence" value="ECO:0007669"/>
    <property type="project" value="InterPro"/>
</dbReference>
<evidence type="ECO:0000256" key="3">
    <source>
        <dbReference type="ARBA" id="ARBA00023125"/>
    </source>
</evidence>
<feature type="compositionally biased region" description="Low complexity" evidence="6">
    <location>
        <begin position="126"/>
        <end position="148"/>
    </location>
</feature>
<dbReference type="SUPFAM" id="SSF57701">
    <property type="entry name" value="Zn2/Cys6 DNA-binding domain"/>
    <property type="match status" value="1"/>
</dbReference>
<evidence type="ECO:0000313" key="8">
    <source>
        <dbReference type="EMBL" id="KZN86249.1"/>
    </source>
</evidence>
<organism evidence="8">
    <name type="scientific">Penicillium chrysogenum</name>
    <name type="common">Penicillium notatum</name>
    <dbReference type="NCBI Taxonomy" id="5076"/>
    <lineage>
        <taxon>Eukaryota</taxon>
        <taxon>Fungi</taxon>
        <taxon>Dikarya</taxon>
        <taxon>Ascomycota</taxon>
        <taxon>Pezizomycotina</taxon>
        <taxon>Eurotiomycetes</taxon>
        <taxon>Eurotiomycetidae</taxon>
        <taxon>Eurotiales</taxon>
        <taxon>Aspergillaceae</taxon>
        <taxon>Penicillium</taxon>
        <taxon>Penicillium chrysogenum species complex</taxon>
    </lineage>
</organism>